<gene>
    <name evidence="4" type="ORF">ERS370000_06389</name>
</gene>
<sequence>MKSSRVSRGVQVDEVWGAADAVLAQGERPTIERVRAHLGRGSPNTVAPMLDAWYASLAKRLGGGDEGVGEQGALPAPVLRAAKALWGRAQQHAQEQAAQSVQVDRDALERLVERLAAERVTLDQEQQRLNERSEALGAALQAKDHQLADLLRQVTDLQKGLLGRDAEIESVRAQNAAATQALQAERGRLNALNEEHRQERERLEQRASAQERRLLEDVDRARQELKRVTLLLADENKKAAKALGDSHELAQSLRVQVSALSAEKAGLAREILSAREDLQTAQSQQAQFRKNTTELLVELKTRLPKGDANAGTPAKRSKTKNVLKR</sequence>
<accession>A0AAD2J6I9</accession>
<dbReference type="Proteomes" id="UP000044098">
    <property type="component" value="Unassembled WGS sequence"/>
</dbReference>
<feature type="coiled-coil region" evidence="1">
    <location>
        <begin position="98"/>
        <end position="132"/>
    </location>
</feature>
<feature type="domain" description="KfrA N-terminal DNA-binding" evidence="3">
    <location>
        <begin position="13"/>
        <end position="131"/>
    </location>
</feature>
<evidence type="ECO:0000259" key="3">
    <source>
        <dbReference type="Pfam" id="PF11740"/>
    </source>
</evidence>
<organism evidence="4 5">
    <name type="scientific">Achromobacter aegrifaciens</name>
    <dbReference type="NCBI Taxonomy" id="1287736"/>
    <lineage>
        <taxon>Bacteria</taxon>
        <taxon>Pseudomonadati</taxon>
        <taxon>Pseudomonadota</taxon>
        <taxon>Betaproteobacteria</taxon>
        <taxon>Burkholderiales</taxon>
        <taxon>Alcaligenaceae</taxon>
        <taxon>Achromobacter</taxon>
    </lineage>
</organism>
<evidence type="ECO:0000256" key="2">
    <source>
        <dbReference type="SAM" id="MobiDB-lite"/>
    </source>
</evidence>
<feature type="coiled-coil region" evidence="1">
    <location>
        <begin position="175"/>
        <end position="284"/>
    </location>
</feature>
<proteinExistence type="predicted"/>
<dbReference type="AlphaFoldDB" id="A0AAD2J6I9"/>
<keyword evidence="1" id="KW-0175">Coiled coil</keyword>
<dbReference type="InterPro" id="IPR021104">
    <property type="entry name" value="KfrA_DNA-bd_N"/>
</dbReference>
<dbReference type="RefSeq" id="WP_054459477.1">
    <property type="nucleotide sequence ID" value="NZ_CYTK01000026.1"/>
</dbReference>
<dbReference type="Pfam" id="PF11740">
    <property type="entry name" value="KfrA_N"/>
    <property type="match status" value="1"/>
</dbReference>
<evidence type="ECO:0000313" key="4">
    <source>
        <dbReference type="EMBL" id="CUJ79186.1"/>
    </source>
</evidence>
<dbReference type="EMBL" id="CYTK01000026">
    <property type="protein sequence ID" value="CUJ79186.1"/>
    <property type="molecule type" value="Genomic_DNA"/>
</dbReference>
<protein>
    <submittedName>
        <fullName evidence="4">Chromosome segregation protein SMC</fullName>
    </submittedName>
</protein>
<comment type="caution">
    <text evidence="4">The sequence shown here is derived from an EMBL/GenBank/DDBJ whole genome shotgun (WGS) entry which is preliminary data.</text>
</comment>
<evidence type="ECO:0000313" key="5">
    <source>
        <dbReference type="Proteomes" id="UP000044098"/>
    </source>
</evidence>
<reference evidence="4 5" key="1">
    <citation type="submission" date="2015-09" db="EMBL/GenBank/DDBJ databases">
        <authorList>
            <consortium name="Pathogen Informatics"/>
        </authorList>
    </citation>
    <scope>NUCLEOTIDE SEQUENCE [LARGE SCALE GENOMIC DNA]</scope>
    <source>
        <strain evidence="4 5">2789STDY5608625</strain>
    </source>
</reference>
<feature type="region of interest" description="Disordered" evidence="2">
    <location>
        <begin position="301"/>
        <end position="325"/>
    </location>
</feature>
<feature type="compositionally biased region" description="Basic residues" evidence="2">
    <location>
        <begin position="315"/>
        <end position="325"/>
    </location>
</feature>
<evidence type="ECO:0000256" key="1">
    <source>
        <dbReference type="SAM" id="Coils"/>
    </source>
</evidence>
<name>A0AAD2J6I9_ACHAE</name>